<evidence type="ECO:0000256" key="4">
    <source>
        <dbReference type="ARBA" id="ARBA00022801"/>
    </source>
</evidence>
<dbReference type="Proteomes" id="UP000316609">
    <property type="component" value="Unassembled WGS sequence"/>
</dbReference>
<keyword evidence="4" id="KW-0378">Hydrolase</keyword>
<dbReference type="Gene3D" id="3.20.20.80">
    <property type="entry name" value="Glycosidases"/>
    <property type="match status" value="1"/>
</dbReference>
<dbReference type="InterPro" id="IPR015883">
    <property type="entry name" value="Glyco_hydro_20_cat"/>
</dbReference>
<feature type="active site" description="Proton donor" evidence="6">
    <location>
        <position position="305"/>
    </location>
</feature>
<dbReference type="InterPro" id="IPR015882">
    <property type="entry name" value="HEX_bac_N"/>
</dbReference>
<dbReference type="InterPro" id="IPR025705">
    <property type="entry name" value="Beta_hexosaminidase_sua/sub"/>
</dbReference>
<dbReference type="InterPro" id="IPR017853">
    <property type="entry name" value="GH"/>
</dbReference>
<dbReference type="GO" id="GO:0016020">
    <property type="term" value="C:membrane"/>
    <property type="evidence" value="ECO:0007669"/>
    <property type="project" value="TreeGrafter"/>
</dbReference>
<proteinExistence type="inferred from homology"/>
<evidence type="ECO:0000256" key="7">
    <source>
        <dbReference type="SAM" id="MobiDB-lite"/>
    </source>
</evidence>
<dbReference type="Pfam" id="PF00728">
    <property type="entry name" value="Glyco_hydro_20"/>
    <property type="match status" value="1"/>
</dbReference>
<comment type="caution">
    <text evidence="10">The sequence shown here is derived from an EMBL/GenBank/DDBJ whole genome shotgun (WGS) entry which is preliminary data.</text>
</comment>
<evidence type="ECO:0000259" key="8">
    <source>
        <dbReference type="Pfam" id="PF00728"/>
    </source>
</evidence>
<evidence type="ECO:0000256" key="2">
    <source>
        <dbReference type="ARBA" id="ARBA00006285"/>
    </source>
</evidence>
<dbReference type="GO" id="GO:0004563">
    <property type="term" value="F:beta-N-acetylhexosaminidase activity"/>
    <property type="evidence" value="ECO:0007669"/>
    <property type="project" value="UniProtKB-EC"/>
</dbReference>
<dbReference type="PANTHER" id="PTHR22600:SF57">
    <property type="entry name" value="BETA-N-ACETYLHEXOSAMINIDASE"/>
    <property type="match status" value="1"/>
</dbReference>
<feature type="domain" description="Beta-hexosaminidase bacterial type N-terminal" evidence="9">
    <location>
        <begin position="42"/>
        <end position="161"/>
    </location>
</feature>
<accession>A0A538TXX2</accession>
<comment type="catalytic activity">
    <reaction evidence="1">
        <text>Hydrolysis of terminal non-reducing N-acetyl-D-hexosamine residues in N-acetyl-beta-D-hexosaminides.</text>
        <dbReference type="EC" id="3.2.1.52"/>
    </reaction>
</comment>
<evidence type="ECO:0000256" key="1">
    <source>
        <dbReference type="ARBA" id="ARBA00001231"/>
    </source>
</evidence>
<dbReference type="EMBL" id="VBOY01000007">
    <property type="protein sequence ID" value="TMQ68507.1"/>
    <property type="molecule type" value="Genomic_DNA"/>
</dbReference>
<dbReference type="Pfam" id="PF02838">
    <property type="entry name" value="Glyco_hydro_20b"/>
    <property type="match status" value="1"/>
</dbReference>
<feature type="region of interest" description="Disordered" evidence="7">
    <location>
        <begin position="515"/>
        <end position="578"/>
    </location>
</feature>
<evidence type="ECO:0000256" key="6">
    <source>
        <dbReference type="PIRSR" id="PIRSR625705-1"/>
    </source>
</evidence>
<gene>
    <name evidence="10" type="ORF">E6K78_00725</name>
</gene>
<protein>
    <recommendedName>
        <fullName evidence="3">beta-N-acetylhexosaminidase</fullName>
        <ecNumber evidence="3">3.2.1.52</ecNumber>
    </recommendedName>
</protein>
<name>A0A538TXX2_UNCEI</name>
<dbReference type="AlphaFoldDB" id="A0A538TXX2"/>
<reference evidence="10 11" key="1">
    <citation type="journal article" date="2019" name="Nat. Microbiol.">
        <title>Mediterranean grassland soil C-N compound turnover is dependent on rainfall and depth, and is mediated by genomically divergent microorganisms.</title>
        <authorList>
            <person name="Diamond S."/>
            <person name="Andeer P.F."/>
            <person name="Li Z."/>
            <person name="Crits-Christoph A."/>
            <person name="Burstein D."/>
            <person name="Anantharaman K."/>
            <person name="Lane K.R."/>
            <person name="Thomas B.C."/>
            <person name="Pan C."/>
            <person name="Northen T.R."/>
            <person name="Banfield J.F."/>
        </authorList>
    </citation>
    <scope>NUCLEOTIDE SEQUENCE [LARGE SCALE GENOMIC DNA]</scope>
    <source>
        <strain evidence="10">WS_8</strain>
    </source>
</reference>
<evidence type="ECO:0000256" key="3">
    <source>
        <dbReference type="ARBA" id="ARBA00012663"/>
    </source>
</evidence>
<keyword evidence="5" id="KW-0326">Glycosidase</keyword>
<dbReference type="PANTHER" id="PTHR22600">
    <property type="entry name" value="BETA-HEXOSAMINIDASE"/>
    <property type="match status" value="1"/>
</dbReference>
<evidence type="ECO:0000313" key="11">
    <source>
        <dbReference type="Proteomes" id="UP000316609"/>
    </source>
</evidence>
<sequence length="864" mass="94033">MLESPLPRSTHGQRGMPRRMLKPSIACSVALLVAHGAFAELRLVPEPRQVTSGTGHFALRGAIPIIVPSGDAEDLFAAGLLAEEIRTRTGAEPRIASQGSGPIVLSREALPEVGDQGYRIDAAPNGIRVRARTATGLFYGVQTLRQMIDSDGVPAATIVDWPALAWRGFHDDLSRGPVPTLASLERQVRTAAEYKMNLYALYMEHSFAYRSEPLIAPPGGALTATELKELDAYAKLHHVSLLLEQQTLSHLEGMLTWEKYRGLAEQPGSDMLTPASPLTYALIDSLLAEIAPLSSAPFLHIGADEASDLGQGQSRPLVEARGLAAAYVQHVRRVHDLLAHHGKRTIFWGDFVMKHPERLGDLPTDCIVASWSFEPLDSYADYLEPFRTAKLDVLVCPGVCNWSRVFPNLGAAIPNIRRFTLEGQRRGAIGQLDCSWDDGGEALAALLWYPALYGAAAAWQAGDCDPERFRKAFDWAFFRNPGTEMAEAIACLDSAHTIVSSVRPTDMTIELSWLNPVRPGTRPGADRENAHPRGAQPRPVGCLPGRRAQDAHRRAARAHRSANSRAVPTGARDPDRGQERRALFFARDARPARAGSRARRRAARPLRASMAHGEPSLLARQSARPVRRRHRHLAAPLRGAARPHGADAERRAASFLGADRARPLAGLRLPPLVGRRPVDRGQRHVDQSQVDAQLSAMVNQVIDGLANHRDARQGEEHAIAGLERPGDHEVLVPGGQCAARFLHVPVEFGEQCLGLFVAVALGAAEIERGLAHLVRDPAGHARHELGEVSQREGFLVWLPGSLLARNPLQQPARDHHLLVEFGNEGFGNAHAYLPGGLERAEMVPRPSPATPSNWSALTSPGPLD</sequence>
<dbReference type="GO" id="GO:0005975">
    <property type="term" value="P:carbohydrate metabolic process"/>
    <property type="evidence" value="ECO:0007669"/>
    <property type="project" value="InterPro"/>
</dbReference>
<dbReference type="PRINTS" id="PR00738">
    <property type="entry name" value="GLHYDRLASE20"/>
</dbReference>
<dbReference type="SUPFAM" id="SSF51445">
    <property type="entry name" value="(Trans)glycosidases"/>
    <property type="match status" value="1"/>
</dbReference>
<feature type="domain" description="Glycoside hydrolase family 20 catalytic" evidence="8">
    <location>
        <begin position="165"/>
        <end position="373"/>
    </location>
</feature>
<evidence type="ECO:0000256" key="5">
    <source>
        <dbReference type="ARBA" id="ARBA00023295"/>
    </source>
</evidence>
<evidence type="ECO:0000259" key="9">
    <source>
        <dbReference type="Pfam" id="PF02838"/>
    </source>
</evidence>
<dbReference type="Gene3D" id="3.30.379.10">
    <property type="entry name" value="Chitobiase/beta-hexosaminidase domain 2-like"/>
    <property type="match status" value="1"/>
</dbReference>
<dbReference type="GO" id="GO:0030203">
    <property type="term" value="P:glycosaminoglycan metabolic process"/>
    <property type="evidence" value="ECO:0007669"/>
    <property type="project" value="TreeGrafter"/>
</dbReference>
<dbReference type="SUPFAM" id="SSF55545">
    <property type="entry name" value="beta-N-acetylhexosaminidase-like domain"/>
    <property type="match status" value="1"/>
</dbReference>
<dbReference type="InterPro" id="IPR029018">
    <property type="entry name" value="Hex-like_dom2"/>
</dbReference>
<organism evidence="10 11">
    <name type="scientific">Eiseniibacteriota bacterium</name>
    <dbReference type="NCBI Taxonomy" id="2212470"/>
    <lineage>
        <taxon>Bacteria</taxon>
        <taxon>Candidatus Eiseniibacteriota</taxon>
    </lineage>
</organism>
<dbReference type="EC" id="3.2.1.52" evidence="3"/>
<comment type="similarity">
    <text evidence="2">Belongs to the glycosyl hydrolase 20 family.</text>
</comment>
<evidence type="ECO:0000313" key="10">
    <source>
        <dbReference type="EMBL" id="TMQ68507.1"/>
    </source>
</evidence>
<feature type="region of interest" description="Disordered" evidence="7">
    <location>
        <begin position="841"/>
        <end position="864"/>
    </location>
</feature>